<evidence type="ECO:0000313" key="4">
    <source>
        <dbReference type="Proteomes" id="UP001145087"/>
    </source>
</evidence>
<keyword evidence="1" id="KW-0812">Transmembrane</keyword>
<dbReference type="PANTHER" id="PTHR31272">
    <property type="entry name" value="CYTOCHROME C-TYPE BIOGENESIS PROTEIN HI_1454-RELATED"/>
    <property type="match status" value="1"/>
</dbReference>
<accession>A0A9X3J7Z6</accession>
<dbReference type="InterPro" id="IPR051790">
    <property type="entry name" value="Cytochrome_c-biogenesis_DsbD"/>
</dbReference>
<evidence type="ECO:0000259" key="2">
    <source>
        <dbReference type="Pfam" id="PF13386"/>
    </source>
</evidence>
<keyword evidence="4" id="KW-1185">Reference proteome</keyword>
<sequence length="238" mass="26650">MEEFLTSLYENSSVPLFSAFFLGLLTAISPCPMATNITAIGYIGKDIEVKKRVFYNGLIYTLGRALSYSVLAILLFLGADQFKISSFFRLHGEKILGPLLLVVGLFMLGVIKIDFPGLNLFSKKLEEKNRWNFWNVLLLGVVFALAFCPYSGVLYFGMLIPMSIGSAKGLILPVVYALATGIPVIIIAWLLAFTISGVGRFYNILKQVEFWMRRVIAVLFIGVGVYYVWVLWVKNMVT</sequence>
<dbReference type="EMBL" id="JAPOHD010000065">
    <property type="protein sequence ID" value="MCY1722983.1"/>
    <property type="molecule type" value="Genomic_DNA"/>
</dbReference>
<feature type="domain" description="Urease accessory protein UreH-like transmembrane" evidence="2">
    <location>
        <begin position="19"/>
        <end position="226"/>
    </location>
</feature>
<name>A0A9X3J7Z6_9BACT</name>
<feature type="transmembrane region" description="Helical" evidence="1">
    <location>
        <begin position="20"/>
        <end position="43"/>
    </location>
</feature>
<organism evidence="3 4">
    <name type="scientific">Draconibacterium aestuarii</name>
    <dbReference type="NCBI Taxonomy" id="2998507"/>
    <lineage>
        <taxon>Bacteria</taxon>
        <taxon>Pseudomonadati</taxon>
        <taxon>Bacteroidota</taxon>
        <taxon>Bacteroidia</taxon>
        <taxon>Marinilabiliales</taxon>
        <taxon>Prolixibacteraceae</taxon>
        <taxon>Draconibacterium</taxon>
    </lineage>
</organism>
<dbReference type="PANTHER" id="PTHR31272:SF4">
    <property type="entry name" value="CYTOCHROME C-TYPE BIOGENESIS PROTEIN HI_1454-RELATED"/>
    <property type="match status" value="1"/>
</dbReference>
<evidence type="ECO:0000256" key="1">
    <source>
        <dbReference type="SAM" id="Phobius"/>
    </source>
</evidence>
<dbReference type="InterPro" id="IPR039447">
    <property type="entry name" value="UreH-like_TM_dom"/>
</dbReference>
<feature type="transmembrane region" description="Helical" evidence="1">
    <location>
        <begin position="55"/>
        <end position="79"/>
    </location>
</feature>
<protein>
    <submittedName>
        <fullName evidence="3">Aromatic aminobenezylarsenical efflux permease ArsG family transporter</fullName>
    </submittedName>
</protein>
<feature type="transmembrane region" description="Helical" evidence="1">
    <location>
        <begin position="133"/>
        <end position="158"/>
    </location>
</feature>
<feature type="transmembrane region" description="Helical" evidence="1">
    <location>
        <begin position="215"/>
        <end position="232"/>
    </location>
</feature>
<dbReference type="AlphaFoldDB" id="A0A9X3J7Z6"/>
<proteinExistence type="predicted"/>
<reference evidence="3" key="1">
    <citation type="submission" date="2022-11" db="EMBL/GenBank/DDBJ databases">
        <title>Marilongibacter aestuarii gen. nov., sp. nov., isolated from tidal flat sediment.</title>
        <authorList>
            <person name="Jiayan W."/>
        </authorList>
    </citation>
    <scope>NUCLEOTIDE SEQUENCE</scope>
    <source>
        <strain evidence="3">Z1-6</strain>
    </source>
</reference>
<dbReference type="NCBIfam" id="NF040495">
    <property type="entry name" value="tranport_ArsG"/>
    <property type="match status" value="1"/>
</dbReference>
<feature type="transmembrane region" description="Helical" evidence="1">
    <location>
        <begin position="99"/>
        <end position="121"/>
    </location>
</feature>
<dbReference type="Proteomes" id="UP001145087">
    <property type="component" value="Unassembled WGS sequence"/>
</dbReference>
<gene>
    <name evidence="3" type="ORF">OU798_21730</name>
</gene>
<evidence type="ECO:0000313" key="3">
    <source>
        <dbReference type="EMBL" id="MCY1722983.1"/>
    </source>
</evidence>
<keyword evidence="1" id="KW-1133">Transmembrane helix</keyword>
<keyword evidence="1" id="KW-0472">Membrane</keyword>
<dbReference type="Pfam" id="PF13386">
    <property type="entry name" value="DsbD_2"/>
    <property type="match status" value="1"/>
</dbReference>
<feature type="transmembrane region" description="Helical" evidence="1">
    <location>
        <begin position="170"/>
        <end position="195"/>
    </location>
</feature>
<dbReference type="RefSeq" id="WP_343335308.1">
    <property type="nucleotide sequence ID" value="NZ_JAPOHD010000065.1"/>
</dbReference>
<comment type="caution">
    <text evidence="3">The sequence shown here is derived from an EMBL/GenBank/DDBJ whole genome shotgun (WGS) entry which is preliminary data.</text>
</comment>